<feature type="domain" description="Carbohydrate kinase PfkB" evidence="7">
    <location>
        <begin position="145"/>
        <end position="284"/>
    </location>
</feature>
<feature type="compositionally biased region" description="Polar residues" evidence="6">
    <location>
        <begin position="93"/>
        <end position="105"/>
    </location>
</feature>
<feature type="region of interest" description="Disordered" evidence="6">
    <location>
        <begin position="86"/>
        <end position="105"/>
    </location>
</feature>
<evidence type="ECO:0000313" key="8">
    <source>
        <dbReference type="EMBL" id="KAL1875682.1"/>
    </source>
</evidence>
<dbReference type="SUPFAM" id="SSF110581">
    <property type="entry name" value="Indigoidine synthase A-like"/>
    <property type="match status" value="1"/>
</dbReference>
<evidence type="ECO:0000256" key="6">
    <source>
        <dbReference type="SAM" id="MobiDB-lite"/>
    </source>
</evidence>
<keyword evidence="1" id="KW-0479">Metal-binding</keyword>
<proteinExistence type="predicted"/>
<dbReference type="Proteomes" id="UP001583193">
    <property type="component" value="Unassembled WGS sequence"/>
</dbReference>
<evidence type="ECO:0000256" key="1">
    <source>
        <dbReference type="ARBA" id="ARBA00022723"/>
    </source>
</evidence>
<keyword evidence="9" id="KW-1185">Reference proteome</keyword>
<comment type="caution">
    <text evidence="8">The sequence shown here is derived from an EMBL/GenBank/DDBJ whole genome shotgun (WGS) entry which is preliminary data.</text>
</comment>
<sequence length="519" mass="55414">MDNIIEEAIRLADVEGYHGSDNTPFILSKIKELSGGKSVAANRALVESNVKRATKVAVELAKLEKSHKGSLNRQLFASTAIPTATTSSTSETIDNSTSPDTANSPTEHIEKADVLIAGSLAIDFSCDYAPLAERSTEVTPVPHTSNPAIIGQSLGGVGHNVALAASYVGSPVIFCSVVGNDFSGRAALSSLEKEKLATGGIKVLPSDSGARTAQYVAVNDGKKDLVLAMADMSIMEIPSHDLDFHGFWEPMLRRTKPKWVVVDGNWSSEVLANWVAAARKHGARVAFEPVSTAKSTRLFSKGLGQNPVIGPEDAVPNHMLSLATPNNLELTEMYTTAREAELFDSPGWFRVIDALGMSNAGSREKLVSITDAALVKEGIPQQSIQLLPYIPSILTKLGSRGVLLTQLLRPRDPRLTDPKYAPYILSRASTDDDLVGGVYMRLFPPDEVLVGKQIVSVNGAGDTLLGVVVAGLAKETGKKGDRYLEEIVPIAQKASLRTLQSQSSVSEHIKGLSTLLEAL</sequence>
<evidence type="ECO:0000256" key="3">
    <source>
        <dbReference type="ARBA" id="ARBA00023211"/>
    </source>
</evidence>
<dbReference type="SUPFAM" id="SSF53613">
    <property type="entry name" value="Ribokinase-like"/>
    <property type="match status" value="1"/>
</dbReference>
<dbReference type="InterPro" id="IPR011611">
    <property type="entry name" value="PfkB_dom"/>
</dbReference>
<gene>
    <name evidence="8" type="ORF">Plec18167_005619</name>
</gene>
<dbReference type="EMBL" id="JAVDPF010000017">
    <property type="protein sequence ID" value="KAL1875682.1"/>
    <property type="molecule type" value="Genomic_DNA"/>
</dbReference>
<evidence type="ECO:0000259" key="7">
    <source>
        <dbReference type="Pfam" id="PF00294"/>
    </source>
</evidence>
<evidence type="ECO:0000256" key="2">
    <source>
        <dbReference type="ARBA" id="ARBA00022801"/>
    </source>
</evidence>
<evidence type="ECO:0000256" key="4">
    <source>
        <dbReference type="ARBA" id="ARBA00023239"/>
    </source>
</evidence>
<dbReference type="PANTHER" id="PTHR42909">
    <property type="entry name" value="ZGC:136858"/>
    <property type="match status" value="1"/>
</dbReference>
<name>A0ABR3XIZ2_9EURO</name>
<dbReference type="Gene3D" id="3.40.1790.10">
    <property type="entry name" value="Indigoidine synthase domain"/>
    <property type="match status" value="1"/>
</dbReference>
<dbReference type="InterPro" id="IPR029056">
    <property type="entry name" value="Ribokinase-like"/>
</dbReference>
<dbReference type="Pfam" id="PF00294">
    <property type="entry name" value="PfkB"/>
    <property type="match status" value="1"/>
</dbReference>
<dbReference type="InterPro" id="IPR022830">
    <property type="entry name" value="Indigdn_synthA-like"/>
</dbReference>
<dbReference type="InterPro" id="IPR007342">
    <property type="entry name" value="PsuG"/>
</dbReference>
<keyword evidence="2" id="KW-0378">Hydrolase</keyword>
<accession>A0ABR3XIZ2</accession>
<protein>
    <recommendedName>
        <fullName evidence="7">Carbohydrate kinase PfkB domain-containing protein</fullName>
    </recommendedName>
</protein>
<keyword evidence="5" id="KW-0326">Glycosidase</keyword>
<reference evidence="8 9" key="1">
    <citation type="journal article" date="2024" name="IMA Fungus">
        <title>IMA Genome - F19 : A genome assembly and annotation guide to empower mycologists, including annotated draft genome sequences of Ceratocystis pirilliformis, Diaporthe australafricana, Fusarium ophioides, Paecilomyces lecythidis, and Sporothrix stenoceras.</title>
        <authorList>
            <person name="Aylward J."/>
            <person name="Wilson A.M."/>
            <person name="Visagie C.M."/>
            <person name="Spraker J."/>
            <person name="Barnes I."/>
            <person name="Buitendag C."/>
            <person name="Ceriani C."/>
            <person name="Del Mar Angel L."/>
            <person name="du Plessis D."/>
            <person name="Fuchs T."/>
            <person name="Gasser K."/>
            <person name="Kramer D."/>
            <person name="Li W."/>
            <person name="Munsamy K."/>
            <person name="Piso A."/>
            <person name="Price J.L."/>
            <person name="Sonnekus B."/>
            <person name="Thomas C."/>
            <person name="van der Nest A."/>
            <person name="van Dijk A."/>
            <person name="van Heerden A."/>
            <person name="van Vuuren N."/>
            <person name="Yilmaz N."/>
            <person name="Duong T.A."/>
            <person name="van der Merwe N.A."/>
            <person name="Wingfield M.J."/>
            <person name="Wingfield B.D."/>
        </authorList>
    </citation>
    <scope>NUCLEOTIDE SEQUENCE [LARGE SCALE GENOMIC DNA]</scope>
    <source>
        <strain evidence="8 9">CMW 18167</strain>
    </source>
</reference>
<organism evidence="8 9">
    <name type="scientific">Paecilomyces lecythidis</name>
    <dbReference type="NCBI Taxonomy" id="3004212"/>
    <lineage>
        <taxon>Eukaryota</taxon>
        <taxon>Fungi</taxon>
        <taxon>Dikarya</taxon>
        <taxon>Ascomycota</taxon>
        <taxon>Pezizomycotina</taxon>
        <taxon>Eurotiomycetes</taxon>
        <taxon>Eurotiomycetidae</taxon>
        <taxon>Eurotiales</taxon>
        <taxon>Thermoascaceae</taxon>
        <taxon>Paecilomyces</taxon>
    </lineage>
</organism>
<keyword evidence="4" id="KW-0456">Lyase</keyword>
<evidence type="ECO:0000313" key="9">
    <source>
        <dbReference type="Proteomes" id="UP001583193"/>
    </source>
</evidence>
<evidence type="ECO:0000256" key="5">
    <source>
        <dbReference type="ARBA" id="ARBA00023295"/>
    </source>
</evidence>
<dbReference type="Gene3D" id="3.40.1190.20">
    <property type="match status" value="1"/>
</dbReference>
<dbReference type="Pfam" id="PF04227">
    <property type="entry name" value="Indigoidine_A"/>
    <property type="match status" value="1"/>
</dbReference>
<dbReference type="CDD" id="cd01941">
    <property type="entry name" value="YeiC_kinase_like"/>
    <property type="match status" value="1"/>
</dbReference>
<keyword evidence="3" id="KW-0464">Manganese</keyword>
<dbReference type="PANTHER" id="PTHR42909:SF1">
    <property type="entry name" value="CARBOHYDRATE KINASE PFKB DOMAIN-CONTAINING PROTEIN"/>
    <property type="match status" value="1"/>
</dbReference>